<feature type="transmembrane region" description="Helical" evidence="6">
    <location>
        <begin position="190"/>
        <end position="214"/>
    </location>
</feature>
<gene>
    <name evidence="7" type="ORF">Moror_16252</name>
</gene>
<dbReference type="Proteomes" id="UP000017559">
    <property type="component" value="Unassembled WGS sequence"/>
</dbReference>
<feature type="transmembrane region" description="Helical" evidence="6">
    <location>
        <begin position="152"/>
        <end position="170"/>
    </location>
</feature>
<dbReference type="AlphaFoldDB" id="V2YCB7"/>
<dbReference type="EMBL" id="AWSO01000569">
    <property type="protein sequence ID" value="ESK89334.1"/>
    <property type="molecule type" value="Genomic_DNA"/>
</dbReference>
<feature type="transmembrane region" description="Helical" evidence="6">
    <location>
        <begin position="85"/>
        <end position="102"/>
    </location>
</feature>
<dbReference type="Gene3D" id="1.20.1250.20">
    <property type="entry name" value="MFS general substrate transporter like domains"/>
    <property type="match status" value="1"/>
</dbReference>
<dbReference type="GO" id="GO:0016020">
    <property type="term" value="C:membrane"/>
    <property type="evidence" value="ECO:0007669"/>
    <property type="project" value="UniProtKB-SubCell"/>
</dbReference>
<keyword evidence="8" id="KW-1185">Reference proteome</keyword>
<sequence>MAHLTHTSPKTTLHTKSNMSDIKSNSDFGELHSTIDPVTEKRLLRKLDWQLLPLFTIIYCINFIDRTAIGNAKIAGIEKDLHMSGFNYNIVLIVFYIFYAIAEVPSNLTLTHFGLVWLAALVTTFELVMIGTVFVARVFLGIAEGGTLVHGLIYYVLSGVSSIKFILQQLEIDFVNQFYHQSELILCVGIFFGLSPSLAGAFGGLLASSLLSIGDINSVTSWRKVFLIEGVF</sequence>
<keyword evidence="2" id="KW-0813">Transport</keyword>
<dbReference type="HOGENOM" id="CLU_001265_0_2_1"/>
<name>V2YCB7_MONRO</name>
<evidence type="ECO:0000256" key="1">
    <source>
        <dbReference type="ARBA" id="ARBA00004141"/>
    </source>
</evidence>
<dbReference type="PANTHER" id="PTHR43791">
    <property type="entry name" value="PERMEASE-RELATED"/>
    <property type="match status" value="1"/>
</dbReference>
<evidence type="ECO:0000313" key="7">
    <source>
        <dbReference type="EMBL" id="ESK89334.1"/>
    </source>
</evidence>
<proteinExistence type="predicted"/>
<evidence type="ECO:0000256" key="6">
    <source>
        <dbReference type="SAM" id="Phobius"/>
    </source>
</evidence>
<evidence type="ECO:0000256" key="4">
    <source>
        <dbReference type="ARBA" id="ARBA00022989"/>
    </source>
</evidence>
<dbReference type="PANTHER" id="PTHR43791:SF53">
    <property type="entry name" value="MAJOR FACILITATOR SUPERFAMILY (MFS) PROFILE DOMAIN-CONTAINING PROTEIN"/>
    <property type="match status" value="1"/>
</dbReference>
<evidence type="ECO:0000256" key="5">
    <source>
        <dbReference type="ARBA" id="ARBA00023136"/>
    </source>
</evidence>
<protein>
    <submittedName>
        <fullName evidence="7">Phthalate transporter</fullName>
    </submittedName>
</protein>
<accession>V2YCB7</accession>
<comment type="caution">
    <text evidence="7">The sequence shown here is derived from an EMBL/GenBank/DDBJ whole genome shotgun (WGS) entry which is preliminary data.</text>
</comment>
<feature type="transmembrane region" description="Helical" evidence="6">
    <location>
        <begin position="47"/>
        <end position="64"/>
    </location>
</feature>
<evidence type="ECO:0000256" key="3">
    <source>
        <dbReference type="ARBA" id="ARBA00022692"/>
    </source>
</evidence>
<dbReference type="InterPro" id="IPR036259">
    <property type="entry name" value="MFS_trans_sf"/>
</dbReference>
<comment type="subcellular location">
    <subcellularLocation>
        <location evidence="1">Membrane</location>
        <topology evidence="1">Multi-pass membrane protein</topology>
    </subcellularLocation>
</comment>
<reference evidence="7 8" key="1">
    <citation type="journal article" date="2014" name="BMC Genomics">
        <title>Genome and secretome analysis of the hemibiotrophic fungal pathogen, Moniliophthora roreri, which causes frosty pod rot disease of cacao: mechanisms of the biotrophic and necrotrophic phases.</title>
        <authorList>
            <person name="Meinhardt L.W."/>
            <person name="Costa G.G.L."/>
            <person name="Thomazella D.P.T."/>
            <person name="Teixeira P.J.P.L."/>
            <person name="Carazzolle M.F."/>
            <person name="Schuster S.C."/>
            <person name="Carlson J.E."/>
            <person name="Guiltinan M.J."/>
            <person name="Mieczkowski P."/>
            <person name="Farmer A."/>
            <person name="Ramaraj T."/>
            <person name="Crozier J."/>
            <person name="Davis R.E."/>
            <person name="Shao J."/>
            <person name="Melnick R.L."/>
            <person name="Pereira G.A.G."/>
            <person name="Bailey B.A."/>
        </authorList>
    </citation>
    <scope>NUCLEOTIDE SEQUENCE [LARGE SCALE GENOMIC DNA]</scope>
    <source>
        <strain evidence="7 8">MCA 2997</strain>
    </source>
</reference>
<organism evidence="7 8">
    <name type="scientific">Moniliophthora roreri (strain MCA 2997)</name>
    <name type="common">Cocoa frosty pod rot fungus</name>
    <name type="synonym">Crinipellis roreri</name>
    <dbReference type="NCBI Taxonomy" id="1381753"/>
    <lineage>
        <taxon>Eukaryota</taxon>
        <taxon>Fungi</taxon>
        <taxon>Dikarya</taxon>
        <taxon>Basidiomycota</taxon>
        <taxon>Agaricomycotina</taxon>
        <taxon>Agaricomycetes</taxon>
        <taxon>Agaricomycetidae</taxon>
        <taxon>Agaricales</taxon>
        <taxon>Marasmiineae</taxon>
        <taxon>Marasmiaceae</taxon>
        <taxon>Moniliophthora</taxon>
    </lineage>
</organism>
<dbReference type="OrthoDB" id="2962993at2759"/>
<evidence type="ECO:0000313" key="8">
    <source>
        <dbReference type="Proteomes" id="UP000017559"/>
    </source>
</evidence>
<dbReference type="KEGG" id="mrr:Moror_16252"/>
<dbReference type="SUPFAM" id="SSF103473">
    <property type="entry name" value="MFS general substrate transporter"/>
    <property type="match status" value="1"/>
</dbReference>
<keyword evidence="3 6" id="KW-0812">Transmembrane</keyword>
<evidence type="ECO:0000256" key="2">
    <source>
        <dbReference type="ARBA" id="ARBA00022448"/>
    </source>
</evidence>
<dbReference type="GO" id="GO:0022857">
    <property type="term" value="F:transmembrane transporter activity"/>
    <property type="evidence" value="ECO:0007669"/>
    <property type="project" value="TreeGrafter"/>
</dbReference>
<keyword evidence="5 6" id="KW-0472">Membrane</keyword>
<feature type="transmembrane region" description="Helical" evidence="6">
    <location>
        <begin position="114"/>
        <end position="140"/>
    </location>
</feature>
<dbReference type="STRING" id="1381753.V2YCB7"/>
<keyword evidence="4 6" id="KW-1133">Transmembrane helix</keyword>